<dbReference type="InterPro" id="IPR000160">
    <property type="entry name" value="GGDEF_dom"/>
</dbReference>
<organism evidence="3 4">
    <name type="scientific">Priestia koreensis</name>
    <dbReference type="NCBI Taxonomy" id="284581"/>
    <lineage>
        <taxon>Bacteria</taxon>
        <taxon>Bacillati</taxon>
        <taxon>Bacillota</taxon>
        <taxon>Bacilli</taxon>
        <taxon>Bacillales</taxon>
        <taxon>Bacillaceae</taxon>
        <taxon>Priestia</taxon>
    </lineage>
</organism>
<dbReference type="PROSITE" id="PS50113">
    <property type="entry name" value="PAC"/>
    <property type="match status" value="1"/>
</dbReference>
<dbReference type="InterPro" id="IPR013655">
    <property type="entry name" value="PAS_fold_3"/>
</dbReference>
<gene>
    <name evidence="3" type="ORF">AMD01_02685</name>
</gene>
<comment type="caution">
    <text evidence="3">The sequence shown here is derived from an EMBL/GenBank/DDBJ whole genome shotgun (WGS) entry which is preliminary data.</text>
</comment>
<dbReference type="SMART" id="SM00267">
    <property type="entry name" value="GGDEF"/>
    <property type="match status" value="1"/>
</dbReference>
<dbReference type="AlphaFoldDB" id="A0A0M0LJ43"/>
<feature type="domain" description="PAC" evidence="1">
    <location>
        <begin position="95"/>
        <end position="146"/>
    </location>
</feature>
<dbReference type="Gene3D" id="3.30.70.270">
    <property type="match status" value="1"/>
</dbReference>
<dbReference type="SUPFAM" id="SSF55785">
    <property type="entry name" value="PYP-like sensor domain (PAS domain)"/>
    <property type="match status" value="1"/>
</dbReference>
<keyword evidence="4" id="KW-1185">Reference proteome</keyword>
<dbReference type="NCBIfam" id="TIGR00254">
    <property type="entry name" value="GGDEF"/>
    <property type="match status" value="1"/>
</dbReference>
<dbReference type="InterPro" id="IPR043128">
    <property type="entry name" value="Rev_trsase/Diguanyl_cyclase"/>
</dbReference>
<dbReference type="EMBL" id="LILC01000002">
    <property type="protein sequence ID" value="KOO50937.1"/>
    <property type="molecule type" value="Genomic_DNA"/>
</dbReference>
<reference evidence="4" key="1">
    <citation type="submission" date="2015-08" db="EMBL/GenBank/DDBJ databases">
        <title>Fjat-14210 dsm16467.</title>
        <authorList>
            <person name="Liu B."/>
            <person name="Wang J."/>
            <person name="Zhu Y."/>
            <person name="Liu G."/>
            <person name="Chen Q."/>
            <person name="Chen Z."/>
            <person name="Lan J."/>
            <person name="Che J."/>
            <person name="Ge C."/>
            <person name="Shi H."/>
            <person name="Pan Z."/>
            <person name="Liu X."/>
        </authorList>
    </citation>
    <scope>NUCLEOTIDE SEQUENCE [LARGE SCALE GENOMIC DNA]</scope>
    <source>
        <strain evidence="4">DSM 16467</strain>
    </source>
</reference>
<dbReference type="NCBIfam" id="TIGR00229">
    <property type="entry name" value="sensory_box"/>
    <property type="match status" value="1"/>
</dbReference>
<dbReference type="CDD" id="cd01949">
    <property type="entry name" value="GGDEF"/>
    <property type="match status" value="1"/>
</dbReference>
<dbReference type="PANTHER" id="PTHR45138:SF9">
    <property type="entry name" value="DIGUANYLATE CYCLASE DGCM-RELATED"/>
    <property type="match status" value="1"/>
</dbReference>
<dbReference type="SMART" id="SM00086">
    <property type="entry name" value="PAC"/>
    <property type="match status" value="1"/>
</dbReference>
<proteinExistence type="predicted"/>
<evidence type="ECO:0000259" key="2">
    <source>
        <dbReference type="PROSITE" id="PS50887"/>
    </source>
</evidence>
<dbReference type="InterPro" id="IPR000014">
    <property type="entry name" value="PAS"/>
</dbReference>
<dbReference type="InterPro" id="IPR050469">
    <property type="entry name" value="Diguanylate_Cyclase"/>
</dbReference>
<dbReference type="PATRIC" id="fig|284581.3.peg.812"/>
<protein>
    <recommendedName>
        <fullName evidence="5">Diguanylate cyclase</fullName>
    </recommendedName>
</protein>
<evidence type="ECO:0000259" key="1">
    <source>
        <dbReference type="PROSITE" id="PS50113"/>
    </source>
</evidence>
<evidence type="ECO:0000313" key="4">
    <source>
        <dbReference type="Proteomes" id="UP000037558"/>
    </source>
</evidence>
<dbReference type="Gene3D" id="3.30.450.20">
    <property type="entry name" value="PAS domain"/>
    <property type="match status" value="1"/>
</dbReference>
<dbReference type="InterPro" id="IPR029787">
    <property type="entry name" value="Nucleotide_cyclase"/>
</dbReference>
<evidence type="ECO:0000313" key="3">
    <source>
        <dbReference type="EMBL" id="KOO50937.1"/>
    </source>
</evidence>
<dbReference type="PROSITE" id="PS50887">
    <property type="entry name" value="GGDEF"/>
    <property type="match status" value="1"/>
</dbReference>
<dbReference type="GO" id="GO:0052621">
    <property type="term" value="F:diguanylate cyclase activity"/>
    <property type="evidence" value="ECO:0007669"/>
    <property type="project" value="TreeGrafter"/>
</dbReference>
<sequence length="303" mass="35513">MLQAYISVTRVKRRQIFAHKNKVFQLVETSKDIIYSYQIKPILQHQYTSPSVEYFLGEGVLQKLHQNSQTPYDLIHPDDYEIMQKKMSGTIDYSRPIVQRLKDMDGNYKWFEEYATPIYEKGELVAVQGIMRNIDEKMRLQKKLEYRLTHDPLTDVYNRDYFEERVSHYNHHCDESLAIILCDLDDLKYVNDYYGHKKGDDLIKKFATLLNDYFKGYGSVARIGGDEFAIVIPNVEYVTVKRLCENIYGDITSHNQTCDGLPIHMSVGYAYSHSSLGKMDSLFIEADQNMYRDKNRKKEMGSV</sequence>
<dbReference type="Proteomes" id="UP000037558">
    <property type="component" value="Unassembled WGS sequence"/>
</dbReference>
<feature type="domain" description="GGDEF" evidence="2">
    <location>
        <begin position="175"/>
        <end position="303"/>
    </location>
</feature>
<dbReference type="SUPFAM" id="SSF55073">
    <property type="entry name" value="Nucleotide cyclase"/>
    <property type="match status" value="1"/>
</dbReference>
<dbReference type="Pfam" id="PF08447">
    <property type="entry name" value="PAS_3"/>
    <property type="match status" value="1"/>
</dbReference>
<dbReference type="PANTHER" id="PTHR45138">
    <property type="entry name" value="REGULATORY COMPONENTS OF SENSORY TRANSDUCTION SYSTEM"/>
    <property type="match status" value="1"/>
</dbReference>
<dbReference type="Pfam" id="PF00990">
    <property type="entry name" value="GGDEF"/>
    <property type="match status" value="1"/>
</dbReference>
<dbReference type="InterPro" id="IPR000700">
    <property type="entry name" value="PAS-assoc_C"/>
</dbReference>
<accession>A0A0M0LJ43</accession>
<dbReference type="InterPro" id="IPR035965">
    <property type="entry name" value="PAS-like_dom_sf"/>
</dbReference>
<name>A0A0M0LJ43_9BACI</name>
<evidence type="ECO:0008006" key="5">
    <source>
        <dbReference type="Google" id="ProtNLM"/>
    </source>
</evidence>
<dbReference type="InterPro" id="IPR001610">
    <property type="entry name" value="PAC"/>
</dbReference>
<dbReference type="STRING" id="284581.AMD01_02685"/>